<keyword evidence="5" id="KW-0325">Glycoprotein</keyword>
<comment type="similarity">
    <text evidence="2">Belongs to the GILT family.</text>
</comment>
<protein>
    <submittedName>
        <fullName evidence="8">Saposin A-type domain-containing protein</fullName>
    </submittedName>
</protein>
<sequence>MSRLLNFKFFFLLFFVFINSSVQLCNLPPDFWCDSEEIALQCTGSLSYCQSYKLNILENNNKIDLKTSFETLCSDSIAFVYNRLSRTILSSKELLEIINFEAVPWGLAKRKANKQVQCQHGIKECNFNTLFSCSNKFISNDYNRAKFFSCGMKQVINNIKSRDVTSKCGVSKSILTEEEAKTIQQCLNSSIGVQLQYEAERETEKILNFPHFVPQILIGNNDKTMDMQVYQLLLKEKPIIWKTSLNNIKNEGQRINNCTTPPDFWCSTEKIANECFSNEMCLRYKEEIENKKIDVNILYDPEEPSTQRMLSESLKEDFIENNNYNIQKLFTLKLTPTWNEINLKDCNSKVNPNCRNIAVYHCISKHVTNLKLSTNLQLCLLSAKLNKNKKAFQALDEDCRKKYFTIPLHIKNNILHCTQGKNYNPLIKEYEKFISSMKPDKMSRDPWLIINGYSISNAQNYFPILDKMMCIWYNGENHNRSFCGRCEYEESRC</sequence>
<keyword evidence="3" id="KW-0964">Secreted</keyword>
<feature type="signal peptide" evidence="6">
    <location>
        <begin position="1"/>
        <end position="24"/>
    </location>
</feature>
<dbReference type="AlphaFoldDB" id="A0A0N4Z7T9"/>
<dbReference type="GO" id="GO:0016671">
    <property type="term" value="F:oxidoreductase activity, acting on a sulfur group of donors, disulfide as acceptor"/>
    <property type="evidence" value="ECO:0007669"/>
    <property type="project" value="InterPro"/>
</dbReference>
<feature type="chain" id="PRO_5005891236" evidence="6">
    <location>
        <begin position="25"/>
        <end position="493"/>
    </location>
</feature>
<evidence type="ECO:0000256" key="1">
    <source>
        <dbReference type="ARBA" id="ARBA00004613"/>
    </source>
</evidence>
<evidence type="ECO:0000256" key="5">
    <source>
        <dbReference type="ARBA" id="ARBA00023180"/>
    </source>
</evidence>
<evidence type="ECO:0000256" key="6">
    <source>
        <dbReference type="SAM" id="SignalP"/>
    </source>
</evidence>
<dbReference type="InterPro" id="IPR004911">
    <property type="entry name" value="Interferon-induced_GILT"/>
</dbReference>
<dbReference type="PANTHER" id="PTHR13234">
    <property type="entry name" value="GAMMA-INTERFERON INDUCIBLE LYSOSOMAL THIOL REDUCTASE GILT"/>
    <property type="match status" value="1"/>
</dbReference>
<keyword evidence="7" id="KW-1185">Reference proteome</keyword>
<dbReference type="WBParaSite" id="PTRK_0000325000.1">
    <property type="protein sequence ID" value="PTRK_0000325000.1"/>
    <property type="gene ID" value="PTRK_0000325000"/>
</dbReference>
<evidence type="ECO:0000313" key="7">
    <source>
        <dbReference type="Proteomes" id="UP000038045"/>
    </source>
</evidence>
<reference evidence="8" key="1">
    <citation type="submission" date="2017-02" db="UniProtKB">
        <authorList>
            <consortium name="WormBaseParasite"/>
        </authorList>
    </citation>
    <scope>IDENTIFICATION</scope>
</reference>
<dbReference type="Pfam" id="PF03227">
    <property type="entry name" value="GILT"/>
    <property type="match status" value="1"/>
</dbReference>
<dbReference type="PANTHER" id="PTHR13234:SF8">
    <property type="entry name" value="GAMMA-INTERFERON-INDUCIBLE LYSOSOMAL THIOL REDUCTASE"/>
    <property type="match status" value="1"/>
</dbReference>
<evidence type="ECO:0000256" key="3">
    <source>
        <dbReference type="ARBA" id="ARBA00022525"/>
    </source>
</evidence>
<evidence type="ECO:0000256" key="2">
    <source>
        <dbReference type="ARBA" id="ARBA00005679"/>
    </source>
</evidence>
<name>A0A0N4Z7T9_PARTI</name>
<proteinExistence type="inferred from homology"/>
<dbReference type="STRING" id="131310.A0A0N4Z7T9"/>
<dbReference type="Proteomes" id="UP000038045">
    <property type="component" value="Unplaced"/>
</dbReference>
<dbReference type="GO" id="GO:0005576">
    <property type="term" value="C:extracellular region"/>
    <property type="evidence" value="ECO:0007669"/>
    <property type="project" value="UniProtKB-SubCell"/>
</dbReference>
<evidence type="ECO:0000313" key="8">
    <source>
        <dbReference type="WBParaSite" id="PTRK_0000325000.1"/>
    </source>
</evidence>
<evidence type="ECO:0000256" key="4">
    <source>
        <dbReference type="ARBA" id="ARBA00022729"/>
    </source>
</evidence>
<organism evidence="7 8">
    <name type="scientific">Parastrongyloides trichosuri</name>
    <name type="common">Possum-specific nematode worm</name>
    <dbReference type="NCBI Taxonomy" id="131310"/>
    <lineage>
        <taxon>Eukaryota</taxon>
        <taxon>Metazoa</taxon>
        <taxon>Ecdysozoa</taxon>
        <taxon>Nematoda</taxon>
        <taxon>Chromadorea</taxon>
        <taxon>Rhabditida</taxon>
        <taxon>Tylenchina</taxon>
        <taxon>Panagrolaimomorpha</taxon>
        <taxon>Strongyloidoidea</taxon>
        <taxon>Strongyloididae</taxon>
        <taxon>Parastrongyloides</taxon>
    </lineage>
</organism>
<comment type="subcellular location">
    <subcellularLocation>
        <location evidence="1">Secreted</location>
    </subcellularLocation>
</comment>
<keyword evidence="4 6" id="KW-0732">Signal</keyword>
<accession>A0A0N4Z7T9</accession>